<keyword evidence="3" id="KW-1185">Reference proteome</keyword>
<accession>U3C553</accession>
<dbReference type="eggNOG" id="COG3086">
    <property type="taxonomic scope" value="Bacteria"/>
</dbReference>
<evidence type="ECO:0000313" key="2">
    <source>
        <dbReference type="EMBL" id="GAD76554.1"/>
    </source>
</evidence>
<gene>
    <name evidence="2" type="primary">rseC</name>
    <name evidence="2" type="ORF">VAZ01S_046_00240</name>
</gene>
<dbReference type="EMBL" id="BATL01000046">
    <property type="protein sequence ID" value="GAD76554.1"/>
    <property type="molecule type" value="Genomic_DNA"/>
</dbReference>
<dbReference type="PIRSF" id="PIRSF004923">
    <property type="entry name" value="RseC"/>
    <property type="match status" value="1"/>
</dbReference>
<dbReference type="RefSeq" id="WP_021710301.1">
    <property type="nucleotide sequence ID" value="NZ_BAOB01000082.1"/>
</dbReference>
<dbReference type="InterPro" id="IPR007359">
    <property type="entry name" value="SigmaE_reg_RseC_MucC"/>
</dbReference>
<dbReference type="AlphaFoldDB" id="U3C553"/>
<evidence type="ECO:0000313" key="3">
    <source>
        <dbReference type="Proteomes" id="UP000016567"/>
    </source>
</evidence>
<protein>
    <submittedName>
        <fullName evidence="2">Sigma-E factor negative regulatory protein RseC</fullName>
    </submittedName>
</protein>
<keyword evidence="1" id="KW-0472">Membrane</keyword>
<sequence>MMTALATISEVNRRGSQYEVMLSCEQQTSCSSCSSQKSCGTGVVSKALGNKTLLWHLTTAQQVKVGQSVEIGFPESSLIQSAMIVYLLPLFGLILGALVGHLFFAPLFSAGEGAVIIVSVIFAGVGIWLAKHLSRFQEEKTKHQVTLVRILGESIQ</sequence>
<dbReference type="InterPro" id="IPR026268">
    <property type="entry name" value="RseC"/>
</dbReference>
<dbReference type="PANTHER" id="PTHR35867:SF1">
    <property type="entry name" value="PROTEIN RSEC"/>
    <property type="match status" value="1"/>
</dbReference>
<feature type="transmembrane region" description="Helical" evidence="1">
    <location>
        <begin position="84"/>
        <end position="104"/>
    </location>
</feature>
<dbReference type="Pfam" id="PF04246">
    <property type="entry name" value="RseC_MucC"/>
    <property type="match status" value="1"/>
</dbReference>
<keyword evidence="1" id="KW-0812">Transmembrane</keyword>
<dbReference type="OrthoDB" id="9795854at2"/>
<reference evidence="2 3" key="1">
    <citation type="submission" date="2013-09" db="EMBL/GenBank/DDBJ databases">
        <title>Whole genome shotgun sequence of Vibrio azureus NBRC 104587.</title>
        <authorList>
            <person name="Isaki S."/>
            <person name="Hosoyama A."/>
            <person name="Numata M."/>
            <person name="Hashimoto M."/>
            <person name="Hosoyama Y."/>
            <person name="Tsuchikane K."/>
            <person name="Noguchi M."/>
            <person name="Hirakata S."/>
            <person name="Ichikawa N."/>
            <person name="Ohji S."/>
            <person name="Yamazoe A."/>
            <person name="Fujita N."/>
        </authorList>
    </citation>
    <scope>NUCLEOTIDE SEQUENCE [LARGE SCALE GENOMIC DNA]</scope>
    <source>
        <strain evidence="2 3">NBRC 104587</strain>
    </source>
</reference>
<proteinExistence type="predicted"/>
<feature type="transmembrane region" description="Helical" evidence="1">
    <location>
        <begin position="110"/>
        <end position="130"/>
    </location>
</feature>
<evidence type="ECO:0000256" key="1">
    <source>
        <dbReference type="SAM" id="Phobius"/>
    </source>
</evidence>
<comment type="caution">
    <text evidence="2">The sequence shown here is derived from an EMBL/GenBank/DDBJ whole genome shotgun (WGS) entry which is preliminary data.</text>
</comment>
<dbReference type="STRING" id="1219077.VAZ01S_046_00240"/>
<dbReference type="PANTHER" id="PTHR35867">
    <property type="entry name" value="PROTEIN RSEC"/>
    <property type="match status" value="1"/>
</dbReference>
<dbReference type="Proteomes" id="UP000016567">
    <property type="component" value="Unassembled WGS sequence"/>
</dbReference>
<name>U3C553_9VIBR</name>
<keyword evidence="1" id="KW-1133">Transmembrane helix</keyword>
<organism evidence="2 3">
    <name type="scientific">Vibrio azureus NBRC 104587</name>
    <dbReference type="NCBI Taxonomy" id="1219077"/>
    <lineage>
        <taxon>Bacteria</taxon>
        <taxon>Pseudomonadati</taxon>
        <taxon>Pseudomonadota</taxon>
        <taxon>Gammaproteobacteria</taxon>
        <taxon>Vibrionales</taxon>
        <taxon>Vibrionaceae</taxon>
        <taxon>Vibrio</taxon>
    </lineage>
</organism>